<dbReference type="Gene3D" id="1.10.8.60">
    <property type="match status" value="1"/>
</dbReference>
<dbReference type="Gene3D" id="3.40.50.2300">
    <property type="match status" value="1"/>
</dbReference>
<dbReference type="SMART" id="SM00448">
    <property type="entry name" value="REC"/>
    <property type="match status" value="1"/>
</dbReference>
<dbReference type="Pfam" id="PF00072">
    <property type="entry name" value="Response_reg"/>
    <property type="match status" value="1"/>
</dbReference>
<dbReference type="GO" id="GO:0043565">
    <property type="term" value="F:sequence-specific DNA binding"/>
    <property type="evidence" value="ECO:0007669"/>
    <property type="project" value="InterPro"/>
</dbReference>
<protein>
    <recommendedName>
        <fullName evidence="12">Fis family transcriptional regulator</fullName>
    </recommendedName>
</protein>
<dbReference type="PROSITE" id="PS00688">
    <property type="entry name" value="SIGMA54_INTERACT_3"/>
    <property type="match status" value="1"/>
</dbReference>
<dbReference type="PROSITE" id="PS50110">
    <property type="entry name" value="RESPONSE_REGULATORY"/>
    <property type="match status" value="1"/>
</dbReference>
<evidence type="ECO:0000256" key="4">
    <source>
        <dbReference type="ARBA" id="ARBA00023125"/>
    </source>
</evidence>
<gene>
    <name evidence="10" type="ORF">AMJ39_07280</name>
</gene>
<dbReference type="SMART" id="SM00382">
    <property type="entry name" value="AAA"/>
    <property type="match status" value="1"/>
</dbReference>
<dbReference type="SUPFAM" id="SSF46689">
    <property type="entry name" value="Homeodomain-like"/>
    <property type="match status" value="1"/>
</dbReference>
<feature type="domain" description="Sigma-54 factor interaction" evidence="8">
    <location>
        <begin position="140"/>
        <end position="370"/>
    </location>
</feature>
<dbReference type="InterPro" id="IPR002197">
    <property type="entry name" value="HTH_Fis"/>
</dbReference>
<keyword evidence="4" id="KW-0238">DNA-binding</keyword>
<evidence type="ECO:0008006" key="12">
    <source>
        <dbReference type="Google" id="ProtNLM"/>
    </source>
</evidence>
<keyword evidence="3" id="KW-0805">Transcription regulation</keyword>
<keyword evidence="1" id="KW-0547">Nucleotide-binding</keyword>
<dbReference type="Proteomes" id="UP000052008">
    <property type="component" value="Unassembled WGS sequence"/>
</dbReference>
<reference evidence="10 11" key="1">
    <citation type="journal article" date="2015" name="Microbiome">
        <title>Genomic resolution of linkages in carbon, nitrogen, and sulfur cycling among widespread estuary sediment bacteria.</title>
        <authorList>
            <person name="Baker B.J."/>
            <person name="Lazar C.S."/>
            <person name="Teske A.P."/>
            <person name="Dick G.J."/>
        </authorList>
    </citation>
    <scope>NUCLEOTIDE SEQUENCE [LARGE SCALE GENOMIC DNA]</scope>
    <source>
        <strain evidence="10">DG_24</strain>
    </source>
</reference>
<dbReference type="PROSITE" id="PS00675">
    <property type="entry name" value="SIGMA54_INTERACT_1"/>
    <property type="match status" value="1"/>
</dbReference>
<dbReference type="Pfam" id="PF02954">
    <property type="entry name" value="HTH_8"/>
    <property type="match status" value="1"/>
</dbReference>
<dbReference type="Gene3D" id="1.10.10.60">
    <property type="entry name" value="Homeodomain-like"/>
    <property type="match status" value="1"/>
</dbReference>
<dbReference type="Gene3D" id="3.40.50.300">
    <property type="entry name" value="P-loop containing nucleotide triphosphate hydrolases"/>
    <property type="match status" value="1"/>
</dbReference>
<dbReference type="STRING" id="1703770.AMJ39_07280"/>
<dbReference type="PANTHER" id="PTHR32071">
    <property type="entry name" value="TRANSCRIPTIONAL REGULATORY PROTEIN"/>
    <property type="match status" value="1"/>
</dbReference>
<evidence type="ECO:0000256" key="6">
    <source>
        <dbReference type="ARBA" id="ARBA00023163"/>
    </source>
</evidence>
<dbReference type="InterPro" id="IPR011006">
    <property type="entry name" value="CheY-like_superfamily"/>
</dbReference>
<evidence type="ECO:0000256" key="3">
    <source>
        <dbReference type="ARBA" id="ARBA00023015"/>
    </source>
</evidence>
<dbReference type="InterPro" id="IPR003593">
    <property type="entry name" value="AAA+_ATPase"/>
</dbReference>
<keyword evidence="2" id="KW-0067">ATP-binding</keyword>
<dbReference type="PROSITE" id="PS00676">
    <property type="entry name" value="SIGMA54_INTERACT_2"/>
    <property type="match status" value="1"/>
</dbReference>
<dbReference type="GO" id="GO:0005524">
    <property type="term" value="F:ATP binding"/>
    <property type="evidence" value="ECO:0007669"/>
    <property type="project" value="UniProtKB-KW"/>
</dbReference>
<evidence type="ECO:0000313" key="10">
    <source>
        <dbReference type="EMBL" id="KPJ52669.1"/>
    </source>
</evidence>
<dbReference type="InterPro" id="IPR027417">
    <property type="entry name" value="P-loop_NTPase"/>
</dbReference>
<dbReference type="AlphaFoldDB" id="A0A0S7WR54"/>
<dbReference type="FunFam" id="1.10.8.60:FF:000014">
    <property type="entry name" value="DNA-binding transcriptional regulator NtrC"/>
    <property type="match status" value="1"/>
</dbReference>
<evidence type="ECO:0000313" key="11">
    <source>
        <dbReference type="Proteomes" id="UP000052008"/>
    </source>
</evidence>
<dbReference type="InterPro" id="IPR009057">
    <property type="entry name" value="Homeodomain-like_sf"/>
</dbReference>
<dbReference type="SUPFAM" id="SSF52172">
    <property type="entry name" value="CheY-like"/>
    <property type="match status" value="1"/>
</dbReference>
<comment type="caution">
    <text evidence="10">The sequence shown here is derived from an EMBL/GenBank/DDBJ whole genome shotgun (WGS) entry which is preliminary data.</text>
</comment>
<dbReference type="InterPro" id="IPR002078">
    <property type="entry name" value="Sigma_54_int"/>
</dbReference>
<evidence type="ECO:0000259" key="9">
    <source>
        <dbReference type="PROSITE" id="PS50110"/>
    </source>
</evidence>
<dbReference type="Pfam" id="PF25601">
    <property type="entry name" value="AAA_lid_14"/>
    <property type="match status" value="1"/>
</dbReference>
<dbReference type="InterPro" id="IPR058031">
    <property type="entry name" value="AAA_lid_NorR"/>
</dbReference>
<organism evidence="10 11">
    <name type="scientific">candidate division TA06 bacterium DG_24</name>
    <dbReference type="NCBI Taxonomy" id="1703770"/>
    <lineage>
        <taxon>Bacteria</taxon>
        <taxon>Bacteria division TA06</taxon>
    </lineage>
</organism>
<dbReference type="InterPro" id="IPR001789">
    <property type="entry name" value="Sig_transdc_resp-reg_receiver"/>
</dbReference>
<dbReference type="InterPro" id="IPR025943">
    <property type="entry name" value="Sigma_54_int_dom_ATP-bd_2"/>
</dbReference>
<accession>A0A0S7WR54</accession>
<dbReference type="GO" id="GO:0000160">
    <property type="term" value="P:phosphorelay signal transduction system"/>
    <property type="evidence" value="ECO:0007669"/>
    <property type="project" value="InterPro"/>
</dbReference>
<evidence type="ECO:0000256" key="7">
    <source>
        <dbReference type="PROSITE-ProRule" id="PRU00169"/>
    </source>
</evidence>
<feature type="domain" description="Response regulatory" evidence="9">
    <location>
        <begin position="1"/>
        <end position="115"/>
    </location>
</feature>
<dbReference type="InterPro" id="IPR025944">
    <property type="entry name" value="Sigma_54_int_dom_CS"/>
</dbReference>
<evidence type="ECO:0000256" key="2">
    <source>
        <dbReference type="ARBA" id="ARBA00022840"/>
    </source>
</evidence>
<dbReference type="GO" id="GO:0006355">
    <property type="term" value="P:regulation of DNA-templated transcription"/>
    <property type="evidence" value="ECO:0007669"/>
    <property type="project" value="InterPro"/>
</dbReference>
<sequence length="470" mass="52850">MVLVASPEAGYRDTLLPLILREGWSFSWAETAEQALRKFERSDPAVVLLATDLAGSSALKLLSRIKEHSDEQEVIVITQNPDVQTAVEATRLGGNEYICLDSQIDRLRERLEGAYDEWMARQNRAGDAAWKQRRYGLENIIGESPVMQEVYTWAEKIIASDSVTVLIRGETGTGKELLARAMHYGSARGKQPFVEINSTAIPDDLLEAELFGYEKGAFTDAKRQKKGLLELANGGSLFFDEIGHMSMKLQLKLLKVVEEKVFRRVGGVKDISVDVRIMAATSRDLEAALRDGYFREDLYYRLNVVSIELPPLRERGGDIILLANHLVKRFNKEYSREIEGISAEAERLLMAYEWPGNVRELKNAIERAVLLGNGRLIVPEDIRISLRVDTALKDQGRRQKGSGITLEVPLEDFSFAEVEKAVIAEILKMNGWNKSKAARMLDISRPRLLRKIKRYGLERDGSEPGDGTCP</sequence>
<dbReference type="EMBL" id="LIZS01000047">
    <property type="protein sequence ID" value="KPJ52669.1"/>
    <property type="molecule type" value="Genomic_DNA"/>
</dbReference>
<dbReference type="SUPFAM" id="SSF52540">
    <property type="entry name" value="P-loop containing nucleoside triphosphate hydrolases"/>
    <property type="match status" value="1"/>
</dbReference>
<name>A0A0S7WR54_UNCT6</name>
<proteinExistence type="predicted"/>
<dbReference type="PRINTS" id="PR01590">
    <property type="entry name" value="HTHFIS"/>
</dbReference>
<dbReference type="Pfam" id="PF00158">
    <property type="entry name" value="Sigma54_activat"/>
    <property type="match status" value="1"/>
</dbReference>
<keyword evidence="5" id="KW-0010">Activator</keyword>
<evidence type="ECO:0000256" key="1">
    <source>
        <dbReference type="ARBA" id="ARBA00022741"/>
    </source>
</evidence>
<dbReference type="PROSITE" id="PS50045">
    <property type="entry name" value="SIGMA54_INTERACT_4"/>
    <property type="match status" value="1"/>
</dbReference>
<evidence type="ECO:0000256" key="5">
    <source>
        <dbReference type="ARBA" id="ARBA00023159"/>
    </source>
</evidence>
<keyword evidence="6" id="KW-0804">Transcription</keyword>
<dbReference type="PANTHER" id="PTHR32071:SF113">
    <property type="entry name" value="ALGINATE BIOSYNTHESIS TRANSCRIPTIONAL REGULATORY PROTEIN ALGB"/>
    <property type="match status" value="1"/>
</dbReference>
<dbReference type="InterPro" id="IPR025662">
    <property type="entry name" value="Sigma_54_int_dom_ATP-bd_1"/>
</dbReference>
<comment type="caution">
    <text evidence="7">Lacks conserved residue(s) required for the propagation of feature annotation.</text>
</comment>
<dbReference type="FunFam" id="3.40.50.300:FF:000006">
    <property type="entry name" value="DNA-binding transcriptional regulator NtrC"/>
    <property type="match status" value="1"/>
</dbReference>
<dbReference type="CDD" id="cd00009">
    <property type="entry name" value="AAA"/>
    <property type="match status" value="1"/>
</dbReference>
<evidence type="ECO:0000259" key="8">
    <source>
        <dbReference type="PROSITE" id="PS50045"/>
    </source>
</evidence>